<dbReference type="AlphaFoldDB" id="A0A060S6N5"/>
<proteinExistence type="predicted"/>
<dbReference type="Gene3D" id="3.80.10.10">
    <property type="entry name" value="Ribonuclease Inhibitor"/>
    <property type="match status" value="1"/>
</dbReference>
<evidence type="ECO:0000313" key="2">
    <source>
        <dbReference type="Proteomes" id="UP000029665"/>
    </source>
</evidence>
<name>A0A060S6N5_PYCCI</name>
<organism evidence="1 2">
    <name type="scientific">Pycnoporus cinnabarinus</name>
    <name type="common">Cinnabar-red polypore</name>
    <name type="synonym">Trametes cinnabarina</name>
    <dbReference type="NCBI Taxonomy" id="5643"/>
    <lineage>
        <taxon>Eukaryota</taxon>
        <taxon>Fungi</taxon>
        <taxon>Dikarya</taxon>
        <taxon>Basidiomycota</taxon>
        <taxon>Agaricomycotina</taxon>
        <taxon>Agaricomycetes</taxon>
        <taxon>Polyporales</taxon>
        <taxon>Polyporaceae</taxon>
        <taxon>Trametes</taxon>
    </lineage>
</organism>
<dbReference type="Proteomes" id="UP000029665">
    <property type="component" value="Unassembled WGS sequence"/>
</dbReference>
<reference evidence="1" key="1">
    <citation type="submission" date="2014-01" db="EMBL/GenBank/DDBJ databases">
        <title>The genome of the white-rot fungus Pycnoporus cinnabarinus: a basidiomycete model with a versatile arsenal for lignocellulosic biomass breakdown.</title>
        <authorList>
            <person name="Levasseur A."/>
            <person name="Lomascolo A."/>
            <person name="Ruiz-Duenas F.J."/>
            <person name="Uzan E."/>
            <person name="Piumi F."/>
            <person name="Kues U."/>
            <person name="Ram A.F.J."/>
            <person name="Murat C."/>
            <person name="Haon M."/>
            <person name="Benoit I."/>
            <person name="Arfi Y."/>
            <person name="Chevret D."/>
            <person name="Drula E."/>
            <person name="Kwon M.J."/>
            <person name="Gouret P."/>
            <person name="Lesage-Meessen L."/>
            <person name="Lombard V."/>
            <person name="Mariette J."/>
            <person name="Noirot C."/>
            <person name="Park J."/>
            <person name="Patyshakuliyeva A."/>
            <person name="Wieneger R.A.B."/>
            <person name="Wosten H.A.B."/>
            <person name="Martin F."/>
            <person name="Coutinho P.M."/>
            <person name="de Vries R."/>
            <person name="Martinez A.T."/>
            <person name="Klopp C."/>
            <person name="Pontarotti P."/>
            <person name="Henrissat B."/>
            <person name="Record E."/>
        </authorList>
    </citation>
    <scope>NUCLEOTIDE SEQUENCE [LARGE SCALE GENOMIC DNA]</scope>
    <source>
        <strain evidence="1">BRFM137</strain>
    </source>
</reference>
<dbReference type="EMBL" id="CCBP010000057">
    <property type="protein sequence ID" value="CDO69846.1"/>
    <property type="molecule type" value="Genomic_DNA"/>
</dbReference>
<protein>
    <recommendedName>
        <fullName evidence="3">F-box domain-containing protein</fullName>
    </recommendedName>
</protein>
<evidence type="ECO:0008006" key="3">
    <source>
        <dbReference type="Google" id="ProtNLM"/>
    </source>
</evidence>
<comment type="caution">
    <text evidence="1">The sequence shown here is derived from an EMBL/GenBank/DDBJ whole genome shotgun (WGS) entry which is preliminary data.</text>
</comment>
<gene>
    <name evidence="1" type="ORF">BN946_scf184884.g5</name>
</gene>
<dbReference type="OrthoDB" id="2800603at2759"/>
<dbReference type="OMA" id="PRICKLA"/>
<dbReference type="STRING" id="5643.A0A060S6N5"/>
<sequence>MPGTVLLPNLTALHIIDRTETVREKSVLFLSLYVLFGPKLRIFRGHCAAGTRTPGDALGYAIQKLAEISPGLVYLNLFPTGRSSHACPLISNALCSLLHLSDVAIASTPISLKAFLHLARLPSLRTLGVLLENGIEEQVLAALAESDDANYLPQLTGLSLIYDGGMRVASTIIRKVRSPHLRNVRIINESESVHSLDMHELFLSIAICNGCASIRSVYVTVSEIPEDDAITEYTIAPLLILQKLTELRIRASGRFSINDLACLVIAKTWPDLRTLNLGPQRLDETPPATLTGLVYLAQGCRHLHSLGLAINPDVTRLPRICKLARPGLGFVQKKLVTMDVGRSKIRDPMAVAAFLSDLFPKLDNIDDGFPCEEDAYDEYVETEEEREKILADAVHHTRWSEVMFDFLPEFVQIRKQERRWGLRHGEQPIPRVKII</sequence>
<dbReference type="HOGENOM" id="CLU_630270_0_0_1"/>
<evidence type="ECO:0000313" key="1">
    <source>
        <dbReference type="EMBL" id="CDO69846.1"/>
    </source>
</evidence>
<dbReference type="SUPFAM" id="SSF52047">
    <property type="entry name" value="RNI-like"/>
    <property type="match status" value="1"/>
</dbReference>
<accession>A0A060S6N5</accession>
<dbReference type="InterPro" id="IPR032675">
    <property type="entry name" value="LRR_dom_sf"/>
</dbReference>
<keyword evidence="2" id="KW-1185">Reference proteome</keyword>